<dbReference type="InterPro" id="IPR044246">
    <property type="entry name" value="ZFP3-like"/>
</dbReference>
<keyword evidence="10" id="KW-1185">Reference proteome</keyword>
<evidence type="ECO:0000313" key="9">
    <source>
        <dbReference type="EMBL" id="KAK8976410.1"/>
    </source>
</evidence>
<dbReference type="PROSITE" id="PS00028">
    <property type="entry name" value="ZINC_FINGER_C2H2_1"/>
    <property type="match status" value="1"/>
</dbReference>
<sequence length="277" mass="30268">MVRIVEDLAELSSISAEMEGSVQQQQQQQPKPSTEIGSNHDVLLDLKLSNHAGDGNTGDTKARRESKIELDLFAQRNPTSSHDNSNNHGDDQKSKGFPCNFCKRVFSTSQALGGHQNAHKQERALDKRRHQGLIEPSPPRSFSHPGFAYHPFSTYSSNPFHGSFNRSPLGVQFNSMVRKPMHPWPSSSRPYHLPHGNWSSRQPLINFPQPSLSFNNGELVGMAGPSSSANRCFSENPQANPVINRVAAAAAAASASTSLGTDNQYKDGSGIDLSLKL</sequence>
<proteinExistence type="predicted"/>
<evidence type="ECO:0000256" key="7">
    <source>
        <dbReference type="SAM" id="MobiDB-lite"/>
    </source>
</evidence>
<evidence type="ECO:0000256" key="3">
    <source>
        <dbReference type="ARBA" id="ARBA00022771"/>
    </source>
</evidence>
<feature type="domain" description="C2H2-type" evidence="8">
    <location>
        <begin position="97"/>
        <end position="124"/>
    </location>
</feature>
<dbReference type="SUPFAM" id="SSF57667">
    <property type="entry name" value="beta-beta-alpha zinc fingers"/>
    <property type="match status" value="1"/>
</dbReference>
<keyword evidence="4" id="KW-0862">Zinc</keyword>
<dbReference type="PROSITE" id="PS50157">
    <property type="entry name" value="ZINC_FINGER_C2H2_2"/>
    <property type="match status" value="1"/>
</dbReference>
<dbReference type="EMBL" id="JBBPBN010000133">
    <property type="protein sequence ID" value="KAK8976410.1"/>
    <property type="molecule type" value="Genomic_DNA"/>
</dbReference>
<evidence type="ECO:0000256" key="4">
    <source>
        <dbReference type="ARBA" id="ARBA00022833"/>
    </source>
</evidence>
<dbReference type="Pfam" id="PF13912">
    <property type="entry name" value="zf-C2H2_6"/>
    <property type="match status" value="1"/>
</dbReference>
<evidence type="ECO:0000259" key="8">
    <source>
        <dbReference type="PROSITE" id="PS50157"/>
    </source>
</evidence>
<evidence type="ECO:0000256" key="5">
    <source>
        <dbReference type="ARBA" id="ARBA00023242"/>
    </source>
</evidence>
<evidence type="ECO:0000256" key="1">
    <source>
        <dbReference type="ARBA" id="ARBA00004123"/>
    </source>
</evidence>
<organism evidence="9 10">
    <name type="scientific">Hibiscus sabdariffa</name>
    <name type="common">roselle</name>
    <dbReference type="NCBI Taxonomy" id="183260"/>
    <lineage>
        <taxon>Eukaryota</taxon>
        <taxon>Viridiplantae</taxon>
        <taxon>Streptophyta</taxon>
        <taxon>Embryophyta</taxon>
        <taxon>Tracheophyta</taxon>
        <taxon>Spermatophyta</taxon>
        <taxon>Magnoliopsida</taxon>
        <taxon>eudicotyledons</taxon>
        <taxon>Gunneridae</taxon>
        <taxon>Pentapetalae</taxon>
        <taxon>rosids</taxon>
        <taxon>malvids</taxon>
        <taxon>Malvales</taxon>
        <taxon>Malvaceae</taxon>
        <taxon>Malvoideae</taxon>
        <taxon>Hibiscus</taxon>
    </lineage>
</organism>
<keyword evidence="2" id="KW-0479">Metal-binding</keyword>
<dbReference type="PANTHER" id="PTHR47287:SF9">
    <property type="entry name" value="ZINC FINGER PROTEIN 4-LIKE"/>
    <property type="match status" value="1"/>
</dbReference>
<reference evidence="9 10" key="1">
    <citation type="journal article" date="2024" name="G3 (Bethesda)">
        <title>Genome assembly of Hibiscus sabdariffa L. provides insights into metabolisms of medicinal natural products.</title>
        <authorList>
            <person name="Kim T."/>
        </authorList>
    </citation>
    <scope>NUCLEOTIDE SEQUENCE [LARGE SCALE GENOMIC DNA]</scope>
    <source>
        <strain evidence="9">TK-2024</strain>
        <tissue evidence="9">Old leaves</tissue>
    </source>
</reference>
<gene>
    <name evidence="9" type="ORF">V6N11_013546</name>
</gene>
<comment type="caution">
    <text evidence="9">The sequence shown here is derived from an EMBL/GenBank/DDBJ whole genome shotgun (WGS) entry which is preliminary data.</text>
</comment>
<dbReference type="PANTHER" id="PTHR47287">
    <property type="entry name" value="C2H2 AND C2HC ZINC FINGERS SUPERFAMILY PROTEIN"/>
    <property type="match status" value="1"/>
</dbReference>
<dbReference type="InterPro" id="IPR013087">
    <property type="entry name" value="Znf_C2H2_type"/>
</dbReference>
<evidence type="ECO:0000256" key="6">
    <source>
        <dbReference type="PROSITE-ProRule" id="PRU00042"/>
    </source>
</evidence>
<keyword evidence="5" id="KW-0539">Nucleus</keyword>
<dbReference type="InterPro" id="IPR036236">
    <property type="entry name" value="Znf_C2H2_sf"/>
</dbReference>
<protein>
    <recommendedName>
        <fullName evidence="8">C2H2-type domain-containing protein</fullName>
    </recommendedName>
</protein>
<feature type="region of interest" description="Disordered" evidence="7">
    <location>
        <begin position="15"/>
        <end position="64"/>
    </location>
</feature>
<name>A0ABR2NK74_9ROSI</name>
<evidence type="ECO:0000256" key="2">
    <source>
        <dbReference type="ARBA" id="ARBA00022723"/>
    </source>
</evidence>
<evidence type="ECO:0000313" key="10">
    <source>
        <dbReference type="Proteomes" id="UP001396334"/>
    </source>
</evidence>
<keyword evidence="3 6" id="KW-0863">Zinc-finger</keyword>
<dbReference type="Proteomes" id="UP001396334">
    <property type="component" value="Unassembled WGS sequence"/>
</dbReference>
<accession>A0ABR2NK74</accession>
<comment type="subcellular location">
    <subcellularLocation>
        <location evidence="1">Nucleus</location>
    </subcellularLocation>
</comment>
<dbReference type="Gene3D" id="3.30.160.60">
    <property type="entry name" value="Classic Zinc Finger"/>
    <property type="match status" value="1"/>
</dbReference>